<feature type="repeat" description="WD" evidence="3">
    <location>
        <begin position="456"/>
        <end position="497"/>
    </location>
</feature>
<evidence type="ECO:0000256" key="2">
    <source>
        <dbReference type="ARBA" id="ARBA00022483"/>
    </source>
</evidence>
<dbReference type="PROSITE" id="PS50082">
    <property type="entry name" value="WD_REPEATS_2"/>
    <property type="match status" value="2"/>
</dbReference>
<dbReference type="Pfam" id="PF00400">
    <property type="entry name" value="WD40"/>
    <property type="match status" value="1"/>
</dbReference>
<feature type="region of interest" description="Disordered" evidence="4">
    <location>
        <begin position="900"/>
        <end position="932"/>
    </location>
</feature>
<evidence type="ECO:0000313" key="6">
    <source>
        <dbReference type="EMBL" id="OAF54560.1"/>
    </source>
</evidence>
<dbReference type="OrthoDB" id="19944at2759"/>
<dbReference type="GO" id="GO:0005886">
    <property type="term" value="C:plasma membrane"/>
    <property type="evidence" value="ECO:0007669"/>
    <property type="project" value="TreeGrafter"/>
</dbReference>
<comment type="similarity">
    <text evidence="1">Belongs to the WD repeat L(2)GL family.</text>
</comment>
<name>A0A176ZZ08_9PEZI</name>
<dbReference type="FunFam" id="2.130.10.10:FF:000848">
    <property type="entry name" value="SNARE-dependent exocytosis protein (Sro7), putative"/>
    <property type="match status" value="1"/>
</dbReference>
<dbReference type="GO" id="GO:0005096">
    <property type="term" value="F:GTPase activator activity"/>
    <property type="evidence" value="ECO:0007669"/>
    <property type="project" value="TreeGrafter"/>
</dbReference>
<dbReference type="Proteomes" id="UP000077154">
    <property type="component" value="Unassembled WGS sequence"/>
</dbReference>
<feature type="domain" description="Lethal giant larvae (Lgl)-like C-terminal" evidence="5">
    <location>
        <begin position="514"/>
        <end position="905"/>
    </location>
</feature>
<dbReference type="InterPro" id="IPR001680">
    <property type="entry name" value="WD40_rpt"/>
</dbReference>
<dbReference type="eggNOG" id="KOG1983">
    <property type="taxonomic scope" value="Eukaryota"/>
</dbReference>
<dbReference type="GO" id="GO:0006887">
    <property type="term" value="P:exocytosis"/>
    <property type="evidence" value="ECO:0007669"/>
    <property type="project" value="UniProtKB-KW"/>
</dbReference>
<evidence type="ECO:0000259" key="5">
    <source>
        <dbReference type="Pfam" id="PF08596"/>
    </source>
</evidence>
<evidence type="ECO:0000256" key="1">
    <source>
        <dbReference type="ARBA" id="ARBA00008070"/>
    </source>
</evidence>
<dbReference type="GO" id="GO:0019905">
    <property type="term" value="F:syntaxin binding"/>
    <property type="evidence" value="ECO:0007669"/>
    <property type="project" value="TreeGrafter"/>
</dbReference>
<reference evidence="6" key="1">
    <citation type="submission" date="2016-03" db="EMBL/GenBank/DDBJ databases">
        <title>Updated assembly of Pseudogymnoascus destructans, the fungus causing white-nose syndrome of bats.</title>
        <authorList>
            <person name="Palmer J.M."/>
            <person name="Drees K.P."/>
            <person name="Foster J.T."/>
            <person name="Lindner D.L."/>
        </authorList>
    </citation>
    <scope>NUCLEOTIDE SEQUENCE [LARGE SCALE GENOMIC DNA]</scope>
    <source>
        <strain evidence="6">20631-21</strain>
    </source>
</reference>
<feature type="compositionally biased region" description="Low complexity" evidence="4">
    <location>
        <begin position="909"/>
        <end position="922"/>
    </location>
</feature>
<accession>A0A176ZZ08</accession>
<dbReference type="SUPFAM" id="SSF50978">
    <property type="entry name" value="WD40 repeat-like"/>
    <property type="match status" value="1"/>
</dbReference>
<dbReference type="GO" id="GO:0045159">
    <property type="term" value="F:myosin II binding"/>
    <property type="evidence" value="ECO:0007669"/>
    <property type="project" value="TreeGrafter"/>
</dbReference>
<dbReference type="EMBL" id="KV441419">
    <property type="protein sequence ID" value="OAF54560.1"/>
    <property type="molecule type" value="Genomic_DNA"/>
</dbReference>
<protein>
    <recommendedName>
        <fullName evidence="5">Lethal giant larvae (Lgl)-like C-terminal domain-containing protein</fullName>
    </recommendedName>
</protein>
<dbReference type="SMART" id="SM00320">
    <property type="entry name" value="WD40"/>
    <property type="match status" value="4"/>
</dbReference>
<dbReference type="InterPro" id="IPR015943">
    <property type="entry name" value="WD40/YVTN_repeat-like_dom_sf"/>
</dbReference>
<dbReference type="Gene3D" id="2.130.10.10">
    <property type="entry name" value="YVTN repeat-like/Quinoprotein amine dehydrogenase"/>
    <property type="match status" value="2"/>
</dbReference>
<dbReference type="Pfam" id="PF08596">
    <property type="entry name" value="Lgl_C"/>
    <property type="match status" value="1"/>
</dbReference>
<keyword evidence="3" id="KW-0853">WD repeat</keyword>
<keyword evidence="2" id="KW-0268">Exocytosis</keyword>
<dbReference type="InterPro" id="IPR013905">
    <property type="entry name" value="Lgl_C_dom"/>
</dbReference>
<dbReference type="InterPro" id="IPR036322">
    <property type="entry name" value="WD40_repeat_dom_sf"/>
</dbReference>
<organism evidence="6">
    <name type="scientific">Pseudogymnoascus destructans</name>
    <dbReference type="NCBI Taxonomy" id="655981"/>
    <lineage>
        <taxon>Eukaryota</taxon>
        <taxon>Fungi</taxon>
        <taxon>Dikarya</taxon>
        <taxon>Ascomycota</taxon>
        <taxon>Pezizomycotina</taxon>
        <taxon>Leotiomycetes</taxon>
        <taxon>Thelebolales</taxon>
        <taxon>Thelebolaceae</taxon>
        <taxon>Pseudogymnoascus</taxon>
    </lineage>
</organism>
<sequence length="989" mass="107046">MAAFIRSKQSGMQTDLSASILPGLFTIDDEARYGINSQISTFAYDPVQSLLAVGTNESQYGSGQIYIFGRDRVQVTIKLSRRASVKELRFCADKLLSLDTKNELTVWDLIGGGKKICSYTAPGIVTCLATDPMLDWAFLGLQQGEIVAFDLDRERAAPLRLPNFWRERSPRSRILSVVTLQLHPRDIGQLLIGYTEGAVIYSFKEAKATKFFQYEVPPGAPGGASDPNVVRDARRPRLTQCLWHPTGTFVLTAHEDGSLVFWDPKDCRVVMARTLDDLHVDQPGNKPGGSKGGLSIKEPYSKISWCAKTNPDDTGLLIGGGVPMSAQTKGLTFLELGPTPVYATSSWQTLTDHFKGKQQKLLETPAGAEVIDYCLIPRASPHFDGAQDPIAVIALLSSGELITLSFPSGHPISPTNQLHPSLTFVHPFVVSCSVTTVNRTRWLGMTEKRQQGPPILRGGVGGSKSVRKHEDRTIIQTAHGDGTVRIWDAGTSDKLENSGVLQIDVARSLGRYENIEITAINMAGQTGEMAVGTKSGEVAIYRWGGNKLKGFEPPPPVAVRPGTIENISDRVEPGLREGLQPFVLYNMAHGPISALKMSDVGFISVGSEDGTFAIIDLRGPAIIFDGSLNDFAKQEKRGSLFNRSSSHGGPQADWAVSIAFGVLTLDNDEYSSICCFVGTNLGRVATFKILPQPNGGYTAQFAGVSQLNDRVVSICPIIATSGQPAVADGPTVASLREGRIIPGMLVVVTEAEVRVFKPATAKGAQKTWDDSTVMCHAASVTHFLLHGYAIVGVFGDGTARAYSIPALKELGVQNLPMLDKSRISSSIVTPSGDIFGWAGPSELAMLNAWGTGQPLARSDDRLFNIEALIPPRPTISNMQWISGTMYVSPTDLDLLIGGPDRPPSKRMMAAAAEEQRASNQARPGPSAKTEGWGDYMTRQFNERTEQLGVMGDTMERTHESSAGWADDASKFVSKQKRNILFKSVAGKFF</sequence>
<gene>
    <name evidence="6" type="ORF">VC83_09206</name>
</gene>
<dbReference type="GO" id="GO:0005737">
    <property type="term" value="C:cytoplasm"/>
    <property type="evidence" value="ECO:0007669"/>
    <property type="project" value="TreeGrafter"/>
</dbReference>
<proteinExistence type="inferred from homology"/>
<dbReference type="PANTHER" id="PTHR10241">
    <property type="entry name" value="LETHAL 2 GIANT LARVAE PROTEIN"/>
    <property type="match status" value="1"/>
</dbReference>
<dbReference type="RefSeq" id="XP_024319864.1">
    <property type="nucleotide sequence ID" value="XM_024472651.1"/>
</dbReference>
<dbReference type="GeneID" id="36292243"/>
<dbReference type="VEuPathDB" id="FungiDB:GMDG_07843"/>
<dbReference type="GO" id="GO:0006893">
    <property type="term" value="P:Golgi to plasma membrane transport"/>
    <property type="evidence" value="ECO:0007669"/>
    <property type="project" value="TreeGrafter"/>
</dbReference>
<dbReference type="PANTHER" id="PTHR10241:SF25">
    <property type="entry name" value="TOMOSYN, ISOFORM C"/>
    <property type="match status" value="1"/>
</dbReference>
<evidence type="ECO:0000256" key="3">
    <source>
        <dbReference type="PROSITE-ProRule" id="PRU00221"/>
    </source>
</evidence>
<feature type="repeat" description="WD" evidence="3">
    <location>
        <begin position="243"/>
        <end position="272"/>
    </location>
</feature>
<dbReference type="AlphaFoldDB" id="A0A176ZZ08"/>
<evidence type="ECO:0000256" key="4">
    <source>
        <dbReference type="SAM" id="MobiDB-lite"/>
    </source>
</evidence>